<keyword evidence="10" id="KW-1185">Reference proteome</keyword>
<dbReference type="GO" id="GO:0020037">
    <property type="term" value="F:heme binding"/>
    <property type="evidence" value="ECO:0007669"/>
    <property type="project" value="InterPro"/>
</dbReference>
<organism evidence="9 10">
    <name type="scientific">Ramlibacter lithotrophicus</name>
    <dbReference type="NCBI Taxonomy" id="2606681"/>
    <lineage>
        <taxon>Bacteria</taxon>
        <taxon>Pseudomonadati</taxon>
        <taxon>Pseudomonadota</taxon>
        <taxon>Betaproteobacteria</taxon>
        <taxon>Burkholderiales</taxon>
        <taxon>Comamonadaceae</taxon>
        <taxon>Ramlibacter</taxon>
    </lineage>
</organism>
<keyword evidence="5 6" id="KW-0408">Iron</keyword>
<dbReference type="PANTHER" id="PTHR33751:SF9">
    <property type="entry name" value="CYTOCHROME C4"/>
    <property type="match status" value="1"/>
</dbReference>
<dbReference type="PROSITE" id="PS51007">
    <property type="entry name" value="CYTC"/>
    <property type="match status" value="1"/>
</dbReference>
<gene>
    <name evidence="9" type="ORF">RAMLITH_18630</name>
</gene>
<dbReference type="GO" id="GO:0046872">
    <property type="term" value="F:metal ion binding"/>
    <property type="evidence" value="ECO:0007669"/>
    <property type="project" value="UniProtKB-KW"/>
</dbReference>
<dbReference type="EMBL" id="VTOX01000007">
    <property type="protein sequence ID" value="NKE67842.1"/>
    <property type="molecule type" value="Genomic_DNA"/>
</dbReference>
<dbReference type="AlphaFoldDB" id="A0A7X6DIK6"/>
<proteinExistence type="predicted"/>
<dbReference type="PANTHER" id="PTHR33751">
    <property type="entry name" value="CBB3-TYPE CYTOCHROME C OXIDASE SUBUNIT FIXP"/>
    <property type="match status" value="1"/>
</dbReference>
<evidence type="ECO:0000313" key="9">
    <source>
        <dbReference type="EMBL" id="NKE67842.1"/>
    </source>
</evidence>
<evidence type="ECO:0000256" key="4">
    <source>
        <dbReference type="ARBA" id="ARBA00022982"/>
    </source>
</evidence>
<dbReference type="Pfam" id="PF13442">
    <property type="entry name" value="Cytochrome_CBB3"/>
    <property type="match status" value="1"/>
</dbReference>
<keyword evidence="1" id="KW-0813">Transport</keyword>
<dbReference type="InterPro" id="IPR050597">
    <property type="entry name" value="Cytochrome_c_Oxidase_Subunit"/>
</dbReference>
<comment type="caution">
    <text evidence="9">The sequence shown here is derived from an EMBL/GenBank/DDBJ whole genome shotgun (WGS) entry which is preliminary data.</text>
</comment>
<dbReference type="Proteomes" id="UP000521868">
    <property type="component" value="Unassembled WGS sequence"/>
</dbReference>
<feature type="domain" description="Cytochrome c" evidence="8">
    <location>
        <begin position="25"/>
        <end position="110"/>
    </location>
</feature>
<reference evidence="9 10" key="1">
    <citation type="journal article" date="2020" name="Nature">
        <title>Bacterial chemolithoautotrophy via manganese oxidation.</title>
        <authorList>
            <person name="Yu H."/>
            <person name="Leadbetter J.R."/>
        </authorList>
    </citation>
    <scope>NUCLEOTIDE SEQUENCE [LARGE SCALE GENOMIC DNA]</scope>
    <source>
        <strain evidence="9 10">RBP-1</strain>
    </source>
</reference>
<evidence type="ECO:0000256" key="3">
    <source>
        <dbReference type="ARBA" id="ARBA00022723"/>
    </source>
</evidence>
<evidence type="ECO:0000256" key="7">
    <source>
        <dbReference type="SAM" id="SignalP"/>
    </source>
</evidence>
<evidence type="ECO:0000256" key="6">
    <source>
        <dbReference type="PROSITE-ProRule" id="PRU00433"/>
    </source>
</evidence>
<dbReference type="InterPro" id="IPR036909">
    <property type="entry name" value="Cyt_c-like_dom_sf"/>
</dbReference>
<protein>
    <submittedName>
        <fullName evidence="9">C-type cytochrome</fullName>
    </submittedName>
</protein>
<evidence type="ECO:0000259" key="8">
    <source>
        <dbReference type="PROSITE" id="PS51007"/>
    </source>
</evidence>
<dbReference type="InterPro" id="IPR009056">
    <property type="entry name" value="Cyt_c-like_dom"/>
</dbReference>
<evidence type="ECO:0000256" key="2">
    <source>
        <dbReference type="ARBA" id="ARBA00022617"/>
    </source>
</evidence>
<dbReference type="Gene3D" id="1.10.760.10">
    <property type="entry name" value="Cytochrome c-like domain"/>
    <property type="match status" value="1"/>
</dbReference>
<evidence type="ECO:0000256" key="5">
    <source>
        <dbReference type="ARBA" id="ARBA00023004"/>
    </source>
</evidence>
<feature type="signal peptide" evidence="7">
    <location>
        <begin position="1"/>
        <end position="26"/>
    </location>
</feature>
<keyword evidence="2 6" id="KW-0349">Heme</keyword>
<evidence type="ECO:0000313" key="10">
    <source>
        <dbReference type="Proteomes" id="UP000521868"/>
    </source>
</evidence>
<accession>A0A7X6DIK6</accession>
<dbReference type="GO" id="GO:0009055">
    <property type="term" value="F:electron transfer activity"/>
    <property type="evidence" value="ECO:0007669"/>
    <property type="project" value="InterPro"/>
</dbReference>
<keyword evidence="3 6" id="KW-0479">Metal-binding</keyword>
<sequence>MNVPAFARLQFLLVAGAAVATLPAMAQGQGHEALYVRSLAATCANCHGTNGSATKGSQVPSVAGMPKEYMLRQLTAFKDGSRPASVMHQIAKGFSDAQLDQIATYFAGLKQ</sequence>
<dbReference type="SUPFAM" id="SSF46626">
    <property type="entry name" value="Cytochrome c"/>
    <property type="match status" value="1"/>
</dbReference>
<feature type="chain" id="PRO_5031183726" evidence="7">
    <location>
        <begin position="27"/>
        <end position="111"/>
    </location>
</feature>
<keyword evidence="4" id="KW-0249">Electron transport</keyword>
<name>A0A7X6DIK6_9BURK</name>
<keyword evidence="7" id="KW-0732">Signal</keyword>
<dbReference type="RefSeq" id="WP_168108965.1">
    <property type="nucleotide sequence ID" value="NZ_VTOX01000007.1"/>
</dbReference>
<evidence type="ECO:0000256" key="1">
    <source>
        <dbReference type="ARBA" id="ARBA00022448"/>
    </source>
</evidence>